<dbReference type="Proteomes" id="UP000054630">
    <property type="component" value="Unassembled WGS sequence"/>
</dbReference>
<keyword evidence="2" id="KW-1185">Reference proteome</keyword>
<gene>
    <name evidence="1" type="ORF">T07_11037</name>
</gene>
<evidence type="ECO:0000313" key="2">
    <source>
        <dbReference type="Proteomes" id="UP000054630"/>
    </source>
</evidence>
<name>A0A0V0SLU5_9BILA</name>
<sequence length="112" mass="13039">MQNVQCNLKFIKTELNGRRKKGFCRQREGTCPSVFRILQCTVATRVSSLGWLVSIDGYRDGSGVQHGYGWIVERIRLSCLSMRKNYSPPRSRANEPVVLFVTFWSYELMSWR</sequence>
<comment type="caution">
    <text evidence="1">The sequence shown here is derived from an EMBL/GenBank/DDBJ whole genome shotgun (WGS) entry which is preliminary data.</text>
</comment>
<evidence type="ECO:0000313" key="1">
    <source>
        <dbReference type="EMBL" id="KRX27673.1"/>
    </source>
</evidence>
<proteinExistence type="predicted"/>
<dbReference type="AlphaFoldDB" id="A0A0V0SLU5"/>
<protein>
    <submittedName>
        <fullName evidence="1">Uncharacterized protein</fullName>
    </submittedName>
</protein>
<dbReference type="EMBL" id="JYDL01000002">
    <property type="protein sequence ID" value="KRX27673.1"/>
    <property type="molecule type" value="Genomic_DNA"/>
</dbReference>
<organism evidence="1 2">
    <name type="scientific">Trichinella nelsoni</name>
    <dbReference type="NCBI Taxonomy" id="6336"/>
    <lineage>
        <taxon>Eukaryota</taxon>
        <taxon>Metazoa</taxon>
        <taxon>Ecdysozoa</taxon>
        <taxon>Nematoda</taxon>
        <taxon>Enoplea</taxon>
        <taxon>Dorylaimia</taxon>
        <taxon>Trichinellida</taxon>
        <taxon>Trichinellidae</taxon>
        <taxon>Trichinella</taxon>
    </lineage>
</organism>
<accession>A0A0V0SLU5</accession>
<reference evidence="1 2" key="1">
    <citation type="submission" date="2015-01" db="EMBL/GenBank/DDBJ databases">
        <title>Evolution of Trichinella species and genotypes.</title>
        <authorList>
            <person name="Korhonen P.K."/>
            <person name="Edoardo P."/>
            <person name="Giuseppe L.R."/>
            <person name="Gasser R.B."/>
        </authorList>
    </citation>
    <scope>NUCLEOTIDE SEQUENCE [LARGE SCALE GENOMIC DNA]</scope>
    <source>
        <strain evidence="1">ISS37</strain>
    </source>
</reference>